<accession>A0A6N3SQZ2</accession>
<dbReference type="PANTHER" id="PTHR30011">
    <property type="entry name" value="ALKANESULFONATE MONOOXYGENASE-RELATED"/>
    <property type="match status" value="1"/>
</dbReference>
<sequence>MSRTMNLAAFLLPTGHHAAAWRHAGSVKDAGVNFQHHIELAKTAERGLFDAVFIADFTSGIDEDGIEGFKRMTYASSFEPLTLISALSAVTQRIGVVGTVSTTYTVPYHLARQFLSLDQINGGRSGWNLVTTANVRESVHYGVPDHIRHADRYQRAREFADLVMKFWDGWDDGAFVRDVESGLFFDPTLRRGVTHDGPLFAASGQLDIPRSPQGRPVIVQAGSSEPGRQLAAETAEMVFTAQQDREEARAFRTDLHERMRVIGRPTSSLKVMPGVYPLVGRTQAEAEDLKDQLDNLTHPEVGLLLLSRMTGTDLRGLPLDGPLPEPPAIINGNQSRQTLLLQMARKRNLSIRELYLEVSGARGHWTIWGDPTQIADQLEEWFVTGAADGFNVMPPILPKSLNDFVDLVVPELQKRGLFRTQYTGTTLREHLGLARPAPGEIP</sequence>
<dbReference type="GO" id="GO:0016705">
    <property type="term" value="F:oxidoreductase activity, acting on paired donors, with incorporation or reduction of molecular oxygen"/>
    <property type="evidence" value="ECO:0007669"/>
    <property type="project" value="InterPro"/>
</dbReference>
<evidence type="ECO:0000256" key="3">
    <source>
        <dbReference type="ARBA" id="ARBA00023002"/>
    </source>
</evidence>
<dbReference type="AlphaFoldDB" id="A0A0D6N3L6"/>
<evidence type="ECO:0000256" key="2">
    <source>
        <dbReference type="ARBA" id="ARBA00022643"/>
    </source>
</evidence>
<feature type="domain" description="Luciferase-like" evidence="7">
    <location>
        <begin position="19"/>
        <end position="386"/>
    </location>
</feature>
<dbReference type="NCBIfam" id="TIGR03860">
    <property type="entry name" value="FMN_nitrolo"/>
    <property type="match status" value="1"/>
</dbReference>
<evidence type="ECO:0000259" key="7">
    <source>
        <dbReference type="Pfam" id="PF00296"/>
    </source>
</evidence>
<dbReference type="EMBL" id="BJVU01000013">
    <property type="protein sequence ID" value="GEL59781.1"/>
    <property type="molecule type" value="Genomic_DNA"/>
</dbReference>
<feature type="binding site" evidence="6">
    <location>
        <position position="56"/>
    </location>
    <ligand>
        <name>FMN</name>
        <dbReference type="ChEBI" id="CHEBI:58210"/>
    </ligand>
</feature>
<gene>
    <name evidence="8" type="ORF">Abci_014_019</name>
    <name evidence="9" type="ORF">ACI01nite_23830</name>
</gene>
<dbReference type="Gene3D" id="3.20.20.30">
    <property type="entry name" value="Luciferase-like domain"/>
    <property type="match status" value="1"/>
</dbReference>
<dbReference type="Proteomes" id="UP000032671">
    <property type="component" value="Unassembled WGS sequence"/>
</dbReference>
<evidence type="ECO:0000256" key="5">
    <source>
        <dbReference type="ARBA" id="ARBA00033748"/>
    </source>
</evidence>
<dbReference type="RefSeq" id="WP_048838670.1">
    <property type="nucleotide sequence ID" value="NZ_BAMV01000014.1"/>
</dbReference>
<evidence type="ECO:0000256" key="4">
    <source>
        <dbReference type="ARBA" id="ARBA00023033"/>
    </source>
</evidence>
<keyword evidence="3" id="KW-0560">Oxidoreductase</keyword>
<reference evidence="9 11" key="2">
    <citation type="submission" date="2019-07" db="EMBL/GenBank/DDBJ databases">
        <title>Whole genome shotgun sequence of Acetobacter cibinongensis NBRC 16605.</title>
        <authorList>
            <person name="Hosoyama A."/>
            <person name="Uohara A."/>
            <person name="Ohji S."/>
            <person name="Ichikawa N."/>
        </authorList>
    </citation>
    <scope>NUCLEOTIDE SEQUENCE [LARGE SCALE GENOMIC DNA]</scope>
    <source>
        <strain evidence="9 11">NBRC 16605</strain>
    </source>
</reference>
<feature type="binding site" evidence="6">
    <location>
        <position position="99"/>
    </location>
    <ligand>
        <name>FMN</name>
        <dbReference type="ChEBI" id="CHEBI:58210"/>
    </ligand>
</feature>
<keyword evidence="11" id="KW-1185">Reference proteome</keyword>
<feature type="binding site" evidence="6">
    <location>
        <position position="224"/>
    </location>
    <ligand>
        <name>FMN</name>
        <dbReference type="ChEBI" id="CHEBI:58210"/>
    </ligand>
</feature>
<evidence type="ECO:0000313" key="11">
    <source>
        <dbReference type="Proteomes" id="UP000321891"/>
    </source>
</evidence>
<dbReference type="InterPro" id="IPR011251">
    <property type="entry name" value="Luciferase-like_dom"/>
</dbReference>
<dbReference type="GO" id="GO:0004497">
    <property type="term" value="F:monooxygenase activity"/>
    <property type="evidence" value="ECO:0007669"/>
    <property type="project" value="UniProtKB-KW"/>
</dbReference>
<dbReference type="STRING" id="1231339.Abci_014_019"/>
<dbReference type="Pfam" id="PF00296">
    <property type="entry name" value="Bac_luciferase"/>
    <property type="match status" value="1"/>
</dbReference>
<dbReference type="InterPro" id="IPR016215">
    <property type="entry name" value="NTA_MOA"/>
</dbReference>
<dbReference type="EMBL" id="BAMV01000014">
    <property type="protein sequence ID" value="GAN60607.1"/>
    <property type="molecule type" value="Genomic_DNA"/>
</dbReference>
<proteinExistence type="inferred from homology"/>
<dbReference type="CDD" id="cd01095">
    <property type="entry name" value="Nitrilotriacetate_monoxgenase"/>
    <property type="match status" value="1"/>
</dbReference>
<feature type="binding site" evidence="6">
    <location>
        <position position="153"/>
    </location>
    <ligand>
        <name>FMN</name>
        <dbReference type="ChEBI" id="CHEBI:58210"/>
    </ligand>
</feature>
<evidence type="ECO:0000256" key="1">
    <source>
        <dbReference type="ARBA" id="ARBA00022630"/>
    </source>
</evidence>
<evidence type="ECO:0000313" key="8">
    <source>
        <dbReference type="EMBL" id="GAN60607.1"/>
    </source>
</evidence>
<keyword evidence="1 6" id="KW-0285">Flavoprotein</keyword>
<evidence type="ECO:0000313" key="10">
    <source>
        <dbReference type="Proteomes" id="UP000032671"/>
    </source>
</evidence>
<organism evidence="8 10">
    <name type="scientific">Acetobacter cibinongensis</name>
    <dbReference type="NCBI Taxonomy" id="146475"/>
    <lineage>
        <taxon>Bacteria</taxon>
        <taxon>Pseudomonadati</taxon>
        <taxon>Pseudomonadota</taxon>
        <taxon>Alphaproteobacteria</taxon>
        <taxon>Acetobacterales</taxon>
        <taxon>Acetobacteraceae</taxon>
        <taxon>Acetobacter</taxon>
    </lineage>
</organism>
<feature type="binding site" evidence="6">
    <location>
        <position position="223"/>
    </location>
    <ligand>
        <name>FMN</name>
        <dbReference type="ChEBI" id="CHEBI:58210"/>
    </ligand>
</feature>
<dbReference type="Proteomes" id="UP000321891">
    <property type="component" value="Unassembled WGS sequence"/>
</dbReference>
<dbReference type="PIRSF" id="PIRSF000337">
    <property type="entry name" value="NTA_MOA"/>
    <property type="match status" value="1"/>
</dbReference>
<keyword evidence="4 8" id="KW-0503">Monooxygenase</keyword>
<dbReference type="SUPFAM" id="SSF51679">
    <property type="entry name" value="Bacterial luciferase-like"/>
    <property type="match status" value="1"/>
</dbReference>
<comment type="caution">
    <text evidence="8">The sequence shown here is derived from an EMBL/GenBank/DDBJ whole genome shotgun (WGS) entry which is preliminary data.</text>
</comment>
<comment type="similarity">
    <text evidence="5">Belongs to the NtaA/SnaA/DszA monooxygenase family.</text>
</comment>
<feature type="binding site" evidence="6">
    <location>
        <position position="149"/>
    </location>
    <ligand>
        <name>FMN</name>
        <dbReference type="ChEBI" id="CHEBI:58210"/>
    </ligand>
</feature>
<reference evidence="8 10" key="1">
    <citation type="submission" date="2012-11" db="EMBL/GenBank/DDBJ databases">
        <title>Whole genome sequence of Acetobacter cibinongensis 4H-1.</title>
        <authorList>
            <person name="Azuma Y."/>
            <person name="Higashiura N."/>
            <person name="Hirakawa H."/>
            <person name="Matsushita K."/>
        </authorList>
    </citation>
    <scope>NUCLEOTIDE SEQUENCE [LARGE SCALE GENOMIC DNA]</scope>
    <source>
        <strain evidence="8 10">4H-1</strain>
    </source>
</reference>
<dbReference type="InterPro" id="IPR051260">
    <property type="entry name" value="Diverse_substr_monoxygenases"/>
</dbReference>
<keyword evidence="2 6" id="KW-0288">FMN</keyword>
<name>A0A0D6N3L6_9PROT</name>
<evidence type="ECO:0000313" key="9">
    <source>
        <dbReference type="EMBL" id="GEL59781.1"/>
    </source>
</evidence>
<accession>A0A0D6N3L6</accession>
<evidence type="ECO:0000256" key="6">
    <source>
        <dbReference type="PIRSR" id="PIRSR000337-1"/>
    </source>
</evidence>
<protein>
    <submittedName>
        <fullName evidence="8">Monooxygenase</fullName>
    </submittedName>
</protein>
<dbReference type="InterPro" id="IPR036661">
    <property type="entry name" value="Luciferase-like_sf"/>
</dbReference>
<dbReference type="PANTHER" id="PTHR30011:SF16">
    <property type="entry name" value="C2H2 FINGER DOMAIN TRANSCRIPTION FACTOR (EUROFUNG)-RELATED"/>
    <property type="match status" value="1"/>
</dbReference>